<evidence type="ECO:0000313" key="3">
    <source>
        <dbReference type="Proteomes" id="UP001209570"/>
    </source>
</evidence>
<sequence>MTDPMIWAGARFMFLFKQSTWLRCAKFLHRAFNVNVSKETVRKHIKGKCGFRRGDFRRFPPRRNSAEAIDARYDYVNEMESKYGDCTLFNAIYYDEMYLTKNTKTGAWTLIGWIPTVHEETPHENESVHISLLLAASPDIGIVHYEIVEKSVTGETVLAFFEAMVTKYVTDFPPSVRVSKRAVIADNVATHHRRCVMDYMNGEVVSMILGFHFLPEYSPFLNPLEEVFGYIKQTIWRARANGRNTDEDRHFQRRRLVAAIESIKSTTMVHTFFLHVQEFIAIAKAKQPVFTQQLYEKSHDGDEGGECPILPADIEALLDSYLPHRYEEFTAEQQALVERQFGVRRLTDSFVEEMSSTP</sequence>
<reference evidence="2" key="1">
    <citation type="submission" date="2021-12" db="EMBL/GenBank/DDBJ databases">
        <title>Prjna785345.</title>
        <authorList>
            <person name="Rujirawat T."/>
            <person name="Krajaejun T."/>
        </authorList>
    </citation>
    <scope>NUCLEOTIDE SEQUENCE</scope>
    <source>
        <strain evidence="2">Pi057C3</strain>
    </source>
</reference>
<dbReference type="Gene3D" id="3.30.420.10">
    <property type="entry name" value="Ribonuclease H-like superfamily/Ribonuclease H"/>
    <property type="match status" value="1"/>
</dbReference>
<dbReference type="EMBL" id="JAKCXM010000150">
    <property type="protein sequence ID" value="KAJ0400640.1"/>
    <property type="molecule type" value="Genomic_DNA"/>
</dbReference>
<feature type="domain" description="Tc1-like transposase DDE" evidence="1">
    <location>
        <begin position="93"/>
        <end position="237"/>
    </location>
</feature>
<dbReference type="InterPro" id="IPR036397">
    <property type="entry name" value="RNaseH_sf"/>
</dbReference>
<accession>A0AAD5Q6R8</accession>
<name>A0AAD5Q6R8_PYTIN</name>
<organism evidence="2 3">
    <name type="scientific">Pythium insidiosum</name>
    <name type="common">Pythiosis disease agent</name>
    <dbReference type="NCBI Taxonomy" id="114742"/>
    <lineage>
        <taxon>Eukaryota</taxon>
        <taxon>Sar</taxon>
        <taxon>Stramenopiles</taxon>
        <taxon>Oomycota</taxon>
        <taxon>Peronosporomycetes</taxon>
        <taxon>Pythiales</taxon>
        <taxon>Pythiaceae</taxon>
        <taxon>Pythium</taxon>
    </lineage>
</organism>
<dbReference type="Pfam" id="PF13358">
    <property type="entry name" value="DDE_3"/>
    <property type="match status" value="1"/>
</dbReference>
<gene>
    <name evidence="2" type="ORF">P43SY_000925</name>
</gene>
<evidence type="ECO:0000259" key="1">
    <source>
        <dbReference type="Pfam" id="PF13358"/>
    </source>
</evidence>
<dbReference type="InterPro" id="IPR038717">
    <property type="entry name" value="Tc1-like_DDE_dom"/>
</dbReference>
<protein>
    <recommendedName>
        <fullName evidence="1">Tc1-like transposase DDE domain-containing protein</fullName>
    </recommendedName>
</protein>
<evidence type="ECO:0000313" key="2">
    <source>
        <dbReference type="EMBL" id="KAJ0400640.1"/>
    </source>
</evidence>
<dbReference type="GO" id="GO:0003676">
    <property type="term" value="F:nucleic acid binding"/>
    <property type="evidence" value="ECO:0007669"/>
    <property type="project" value="InterPro"/>
</dbReference>
<proteinExistence type="predicted"/>
<keyword evidence="3" id="KW-1185">Reference proteome</keyword>
<dbReference type="AlphaFoldDB" id="A0AAD5Q6R8"/>
<dbReference type="Proteomes" id="UP001209570">
    <property type="component" value="Unassembled WGS sequence"/>
</dbReference>
<comment type="caution">
    <text evidence="2">The sequence shown here is derived from an EMBL/GenBank/DDBJ whole genome shotgun (WGS) entry which is preliminary data.</text>
</comment>